<evidence type="ECO:0000313" key="9">
    <source>
        <dbReference type="EMBL" id="KAK5643566.1"/>
    </source>
</evidence>
<evidence type="ECO:0000259" key="7">
    <source>
        <dbReference type="Pfam" id="PF19037"/>
    </source>
</evidence>
<comment type="similarity">
    <text evidence="2">Belongs to the fuzzy family.</text>
</comment>
<evidence type="ECO:0000256" key="5">
    <source>
        <dbReference type="SAM" id="MobiDB-lite"/>
    </source>
</evidence>
<feature type="domain" description="FUZ/MON1/HPS1 second Longin" evidence="7">
    <location>
        <begin position="171"/>
        <end position="258"/>
    </location>
</feature>
<keyword evidence="4" id="KW-0206">Cytoskeleton</keyword>
<keyword evidence="10" id="KW-1185">Reference proteome</keyword>
<dbReference type="Pfam" id="PF19036">
    <property type="entry name" value="Fuz_longin_1"/>
    <property type="match status" value="1"/>
</dbReference>
<dbReference type="GO" id="GO:1905515">
    <property type="term" value="P:non-motile cilium assembly"/>
    <property type="evidence" value="ECO:0007669"/>
    <property type="project" value="TreeGrafter"/>
</dbReference>
<feature type="domain" description="FUZ/MON1/HPS1 third Longin" evidence="8">
    <location>
        <begin position="288"/>
        <end position="426"/>
    </location>
</feature>
<dbReference type="Pfam" id="PF19038">
    <property type="entry name" value="Fuz_longin_3"/>
    <property type="match status" value="1"/>
</dbReference>
<proteinExistence type="inferred from homology"/>
<feature type="domain" description="FUZ/MON1/HPS1 first Longin" evidence="6">
    <location>
        <begin position="4"/>
        <end position="125"/>
    </location>
</feature>
<dbReference type="Pfam" id="PF19037">
    <property type="entry name" value="Fuz_longin_2"/>
    <property type="match status" value="1"/>
</dbReference>
<organism evidence="9 10">
    <name type="scientific">Pyrocoelia pectoralis</name>
    <dbReference type="NCBI Taxonomy" id="417401"/>
    <lineage>
        <taxon>Eukaryota</taxon>
        <taxon>Metazoa</taxon>
        <taxon>Ecdysozoa</taxon>
        <taxon>Arthropoda</taxon>
        <taxon>Hexapoda</taxon>
        <taxon>Insecta</taxon>
        <taxon>Pterygota</taxon>
        <taxon>Neoptera</taxon>
        <taxon>Endopterygota</taxon>
        <taxon>Coleoptera</taxon>
        <taxon>Polyphaga</taxon>
        <taxon>Elateriformia</taxon>
        <taxon>Elateroidea</taxon>
        <taxon>Lampyridae</taxon>
        <taxon>Lampyrinae</taxon>
        <taxon>Pyrocoelia</taxon>
    </lineage>
</organism>
<dbReference type="PANTHER" id="PTHR13559">
    <property type="entry name" value="INTRACELLULAR TRAFFIC PROTEIN-RELATED"/>
    <property type="match status" value="1"/>
</dbReference>
<sequence>MSAHLLCITSNAGLPVFTRKKGNTESLPFSIMGSLNGVHMYAKSQRVTLLNSLMDDHCVAWKEFHDSIILIGVSSGCTIQVLNKLLESTFNAMVLTIGIEKIKTQRNTERLKRDLRMCYPLVDRLMESLDYGIATNKYSSDIISMTETILCSENHLLQIALEAYTECVDSEYSCILIHGKIAVATESWWSLDADEIKLLSYLAAVDNMSSSKDVPVFLPYRCPNVAYRFVACILIPHVQVCCLCGSTPLIKDIEYSASQCFKSALEVIEMALRCHPRNLPNSIQLESGVLGILLINTKFGKYVVSRSPSASSSKHTSNVSHRLDLLRTFFYRAVLSLINSESDESKSGKMETNTNSDKLKRGDKLNRQLNRKDVVTVCKETYWCSEYYKCHALISDSNILCVLYTASIPTHTARLITSESLKILTTDKQLCW</sequence>
<comment type="subcellular location">
    <subcellularLocation>
        <location evidence="1">Cytoplasm</location>
        <location evidence="1">Cytoskeleton</location>
    </subcellularLocation>
</comment>
<evidence type="ECO:0000256" key="2">
    <source>
        <dbReference type="ARBA" id="ARBA00008550"/>
    </source>
</evidence>
<keyword evidence="3" id="KW-0963">Cytoplasm</keyword>
<feature type="region of interest" description="Disordered" evidence="5">
    <location>
        <begin position="344"/>
        <end position="363"/>
    </location>
</feature>
<dbReference type="InterPro" id="IPR043972">
    <property type="entry name" value="FUZ/MON1/HPS1_longin_1"/>
</dbReference>
<evidence type="ECO:0000256" key="1">
    <source>
        <dbReference type="ARBA" id="ARBA00004245"/>
    </source>
</evidence>
<dbReference type="EMBL" id="JAVRBK010000005">
    <property type="protein sequence ID" value="KAK5643566.1"/>
    <property type="molecule type" value="Genomic_DNA"/>
</dbReference>
<dbReference type="GO" id="GO:0016192">
    <property type="term" value="P:vesicle-mediated transport"/>
    <property type="evidence" value="ECO:0007669"/>
    <property type="project" value="InterPro"/>
</dbReference>
<dbReference type="Proteomes" id="UP001329430">
    <property type="component" value="Chromosome 5"/>
</dbReference>
<dbReference type="PANTHER" id="PTHR13559:SF1">
    <property type="entry name" value="PROTEIN FUZZY HOMOLOG"/>
    <property type="match status" value="1"/>
</dbReference>
<evidence type="ECO:0000259" key="8">
    <source>
        <dbReference type="Pfam" id="PF19038"/>
    </source>
</evidence>
<evidence type="ECO:0000256" key="4">
    <source>
        <dbReference type="ARBA" id="ARBA00023212"/>
    </source>
</evidence>
<dbReference type="InterPro" id="IPR026069">
    <property type="entry name" value="Fuzzy"/>
</dbReference>
<reference evidence="9 10" key="1">
    <citation type="journal article" date="2024" name="Insects">
        <title>An Improved Chromosome-Level Genome Assembly of the Firefly Pyrocoelia pectoralis.</title>
        <authorList>
            <person name="Fu X."/>
            <person name="Meyer-Rochow V.B."/>
            <person name="Ballantyne L."/>
            <person name="Zhu X."/>
        </authorList>
    </citation>
    <scope>NUCLEOTIDE SEQUENCE [LARGE SCALE GENOMIC DNA]</scope>
    <source>
        <strain evidence="9">XCY_ONT2</strain>
    </source>
</reference>
<dbReference type="AlphaFoldDB" id="A0AAN7ZMJ8"/>
<name>A0AAN7ZMJ8_9COLE</name>
<accession>A0AAN7ZMJ8</accession>
<evidence type="ECO:0008006" key="11">
    <source>
        <dbReference type="Google" id="ProtNLM"/>
    </source>
</evidence>
<evidence type="ECO:0000256" key="3">
    <source>
        <dbReference type="ARBA" id="ARBA00022490"/>
    </source>
</evidence>
<dbReference type="GO" id="GO:0005856">
    <property type="term" value="C:cytoskeleton"/>
    <property type="evidence" value="ECO:0007669"/>
    <property type="project" value="UniProtKB-SubCell"/>
</dbReference>
<dbReference type="InterPro" id="IPR043970">
    <property type="entry name" value="FUZ/MON1/HPS1_longin_3"/>
</dbReference>
<protein>
    <recommendedName>
        <fullName evidence="11">Protein fuzzy homolog</fullName>
    </recommendedName>
</protein>
<gene>
    <name evidence="9" type="ORF">RI129_007411</name>
</gene>
<comment type="caution">
    <text evidence="9">The sequence shown here is derived from an EMBL/GenBank/DDBJ whole genome shotgun (WGS) entry which is preliminary data.</text>
</comment>
<evidence type="ECO:0000259" key="6">
    <source>
        <dbReference type="Pfam" id="PF19036"/>
    </source>
</evidence>
<dbReference type="InterPro" id="IPR043971">
    <property type="entry name" value="FUZ/MON1/HPS1_longin_2"/>
</dbReference>
<evidence type="ECO:0000313" key="10">
    <source>
        <dbReference type="Proteomes" id="UP001329430"/>
    </source>
</evidence>